<evidence type="ECO:0000313" key="2">
    <source>
        <dbReference type="EMBL" id="CAA9430971.1"/>
    </source>
</evidence>
<feature type="compositionally biased region" description="Basic and acidic residues" evidence="1">
    <location>
        <begin position="68"/>
        <end position="82"/>
    </location>
</feature>
<reference evidence="2" key="1">
    <citation type="submission" date="2020-02" db="EMBL/GenBank/DDBJ databases">
        <authorList>
            <person name="Meier V. D."/>
        </authorList>
    </citation>
    <scope>NUCLEOTIDE SEQUENCE</scope>
    <source>
        <strain evidence="2">AVDCRST_MAG64</strain>
    </source>
</reference>
<feature type="compositionally biased region" description="Gly residues" evidence="1">
    <location>
        <begin position="187"/>
        <end position="197"/>
    </location>
</feature>
<protein>
    <submittedName>
        <fullName evidence="2">Uncharacterized protein</fullName>
    </submittedName>
</protein>
<accession>A0A6J4Q274</accession>
<proteinExistence type="predicted"/>
<feature type="non-terminal residue" evidence="2">
    <location>
        <position position="1"/>
    </location>
</feature>
<feature type="compositionally biased region" description="Basic residues" evidence="1">
    <location>
        <begin position="15"/>
        <end position="26"/>
    </location>
</feature>
<feature type="compositionally biased region" description="Low complexity" evidence="1">
    <location>
        <begin position="27"/>
        <end position="45"/>
    </location>
</feature>
<sequence>GARREHPLHHDERSRSRRATRRRRTAQTRARGGPAPRAAGRGAVRAARRPRGRHRAADVRRRGLPAQEHLRPAARLHRDPGRGHAPRHGRLARPQDAHAGRRGAGGRRAGAAGVLRDPRVPARAEHRRAVRAPGGPVATERRARRGAPQAVHLGPQDPRRGRAPARPSRGAAAGAGGRSAGTAGPSRGAGGCPAGAS</sequence>
<name>A0A6J4Q274_9BACT</name>
<feature type="non-terminal residue" evidence="2">
    <location>
        <position position="197"/>
    </location>
</feature>
<evidence type="ECO:0000256" key="1">
    <source>
        <dbReference type="SAM" id="MobiDB-lite"/>
    </source>
</evidence>
<organism evidence="2">
    <name type="scientific">uncultured Phycisphaerae bacterium</name>
    <dbReference type="NCBI Taxonomy" id="904963"/>
    <lineage>
        <taxon>Bacteria</taxon>
        <taxon>Pseudomonadati</taxon>
        <taxon>Planctomycetota</taxon>
        <taxon>Phycisphaerae</taxon>
        <taxon>environmental samples</taxon>
    </lineage>
</organism>
<feature type="region of interest" description="Disordered" evidence="1">
    <location>
        <begin position="1"/>
        <end position="197"/>
    </location>
</feature>
<dbReference type="AlphaFoldDB" id="A0A6J4Q274"/>
<dbReference type="EMBL" id="CADCUQ010000801">
    <property type="protein sequence ID" value="CAA9430971.1"/>
    <property type="molecule type" value="Genomic_DNA"/>
</dbReference>
<gene>
    <name evidence="2" type="ORF">AVDCRST_MAG64-3477</name>
</gene>
<feature type="compositionally biased region" description="Basic and acidic residues" evidence="1">
    <location>
        <begin position="1"/>
        <end position="14"/>
    </location>
</feature>